<dbReference type="InterPro" id="IPR006626">
    <property type="entry name" value="PbH1"/>
</dbReference>
<accession>A0AAE3GLI6</accession>
<feature type="chain" id="PRO_5041986638" evidence="1">
    <location>
        <begin position="32"/>
        <end position="795"/>
    </location>
</feature>
<dbReference type="PANTHER" id="PTHR36453:SF1">
    <property type="entry name" value="RIGHT HANDED BETA HELIX DOMAIN-CONTAINING PROTEIN"/>
    <property type="match status" value="1"/>
</dbReference>
<sequence length="795" mass="83357">MSAGTRRLTAALAVAVSTLAGVVAGAASAQAETVSIHVAPNGDDNNPGTAEAPVATPAKAQQLARTQAAANNDVTVLLAGGTYRLAAPLVFTTADSGRGGHPVTWQAEAGQTPILSGGIRVTGWTLQDAGQNIWVAPVPQGAEARQLFVDGALAPRASIPIARDDVQITTTGMNILNPALRYLATLPQQNRIEVESQNSFTNRYAPVQSISGTTITMQQPAWNNNNWGYDTLARPFGGGQLFLENSYSFLRGTGQWYLDPQAGKLYYKAPAGWAPASHDVELPRLESLLHISGSYADPVHDITFEGLHFEHTTWLTPGTPVGYANQQSGTFIPTSYPMPGDFLSSCQSGCPQFEGARNGWAQVPAAVQVSAATAITFSGNTFTHLGQVALGIGNDANAHDSGIGLGASSITVDRNTFTESSGGAIVVGGVRPDAHHPANPAMVNKDITISNNTVNGVAKDYKEMAGILATYVTHAVITHNEVANLTYDGIDVGWGWGANDPGGSQDYRNRGLYNYQPVYTTPTTLRDTVVSYNRVHATKRLMHDGGSIYNLSANPGASIDHNHIYDNNRTVGLYLDEGSRYVNLSNNVIQDSGVWAFTNASGTNNTNDSTFAGNWYNGGSTAVATGPPHNNVLSGNVQVSGTNWPSGAQQVIAAAGVGGSTPPPTGTPIRAVGSGKCLDVNGGTTTAGTQLQIWDCNGASNQRWARTASGEFRVYNDTSPLCLDASGRGTTNGTQVVIWTCNGQNNQQWNVNANGAITGAQSGLCLDVSGAGTANGTKVQLWTCTGAANQQWRLG</sequence>
<evidence type="ECO:0000256" key="1">
    <source>
        <dbReference type="SAM" id="SignalP"/>
    </source>
</evidence>
<dbReference type="SUPFAM" id="SSF51126">
    <property type="entry name" value="Pectin lyase-like"/>
    <property type="match status" value="1"/>
</dbReference>
<dbReference type="CDD" id="cd23418">
    <property type="entry name" value="beta-trefoil_Ricin_XLN-like"/>
    <property type="match status" value="1"/>
</dbReference>
<dbReference type="SMART" id="SM00710">
    <property type="entry name" value="PbH1"/>
    <property type="match status" value="8"/>
</dbReference>
<keyword evidence="4" id="KW-1185">Reference proteome</keyword>
<gene>
    <name evidence="3" type="ORF">LX83_007317</name>
</gene>
<dbReference type="PANTHER" id="PTHR36453">
    <property type="entry name" value="SECRETED PROTEIN-RELATED"/>
    <property type="match status" value="1"/>
</dbReference>
<name>A0AAE3GLI6_9PSEU</name>
<reference evidence="3" key="1">
    <citation type="submission" date="2022-06" db="EMBL/GenBank/DDBJ databases">
        <title>Genomic Encyclopedia of Archaeal and Bacterial Type Strains, Phase II (KMG-II): from individual species to whole genera.</title>
        <authorList>
            <person name="Goeker M."/>
        </authorList>
    </citation>
    <scope>NUCLEOTIDE SEQUENCE</scope>
    <source>
        <strain evidence="3">DSM 43935</strain>
    </source>
</reference>
<dbReference type="PROSITE" id="PS50231">
    <property type="entry name" value="RICIN_B_LECTIN"/>
    <property type="match status" value="1"/>
</dbReference>
<dbReference type="Pfam" id="PF00652">
    <property type="entry name" value="Ricin_B_lectin"/>
    <property type="match status" value="1"/>
</dbReference>
<dbReference type="Gene3D" id="2.80.10.50">
    <property type="match status" value="1"/>
</dbReference>
<comment type="caution">
    <text evidence="3">The sequence shown here is derived from an EMBL/GenBank/DDBJ whole genome shotgun (WGS) entry which is preliminary data.</text>
</comment>
<proteinExistence type="predicted"/>
<evidence type="ECO:0000313" key="4">
    <source>
        <dbReference type="Proteomes" id="UP001206128"/>
    </source>
</evidence>
<dbReference type="InterPro" id="IPR012334">
    <property type="entry name" value="Pectin_lyas_fold"/>
</dbReference>
<feature type="signal peptide" evidence="1">
    <location>
        <begin position="1"/>
        <end position="31"/>
    </location>
</feature>
<dbReference type="NCBIfam" id="NF035930">
    <property type="entry name" value="lectin_2"/>
    <property type="match status" value="1"/>
</dbReference>
<feature type="domain" description="Ricin B lectin" evidence="2">
    <location>
        <begin position="666"/>
        <end position="795"/>
    </location>
</feature>
<dbReference type="InterPro" id="IPR011050">
    <property type="entry name" value="Pectin_lyase_fold/virulence"/>
</dbReference>
<dbReference type="SUPFAM" id="SSF50370">
    <property type="entry name" value="Ricin B-like lectins"/>
    <property type="match status" value="1"/>
</dbReference>
<keyword evidence="1" id="KW-0732">Signal</keyword>
<evidence type="ECO:0000259" key="2">
    <source>
        <dbReference type="SMART" id="SM00458"/>
    </source>
</evidence>
<evidence type="ECO:0000313" key="3">
    <source>
        <dbReference type="EMBL" id="MCP2170426.1"/>
    </source>
</evidence>
<dbReference type="EMBL" id="JAMTCK010000033">
    <property type="protein sequence ID" value="MCP2170426.1"/>
    <property type="molecule type" value="Genomic_DNA"/>
</dbReference>
<protein>
    <submittedName>
        <fullName evidence="3">Right handed beta helix region</fullName>
    </submittedName>
</protein>
<dbReference type="Gene3D" id="2.160.20.10">
    <property type="entry name" value="Single-stranded right-handed beta-helix, Pectin lyase-like"/>
    <property type="match status" value="2"/>
</dbReference>
<dbReference type="SMART" id="SM00458">
    <property type="entry name" value="RICIN"/>
    <property type="match status" value="1"/>
</dbReference>
<dbReference type="RefSeq" id="WP_253780767.1">
    <property type="nucleotide sequence ID" value="NZ_JAMTCK010000033.1"/>
</dbReference>
<dbReference type="InterPro" id="IPR000772">
    <property type="entry name" value="Ricin_B_lectin"/>
</dbReference>
<dbReference type="InterPro" id="IPR035992">
    <property type="entry name" value="Ricin_B-like_lectins"/>
</dbReference>
<dbReference type="AlphaFoldDB" id="A0AAE3GLI6"/>
<dbReference type="Proteomes" id="UP001206128">
    <property type="component" value="Unassembled WGS sequence"/>
</dbReference>
<organism evidence="3 4">
    <name type="scientific">Goodfellowiella coeruleoviolacea</name>
    <dbReference type="NCBI Taxonomy" id="334858"/>
    <lineage>
        <taxon>Bacteria</taxon>
        <taxon>Bacillati</taxon>
        <taxon>Actinomycetota</taxon>
        <taxon>Actinomycetes</taxon>
        <taxon>Pseudonocardiales</taxon>
        <taxon>Pseudonocardiaceae</taxon>
        <taxon>Goodfellowiella</taxon>
    </lineage>
</organism>